<comment type="caution">
    <text evidence="2">The sequence shown here is derived from an EMBL/GenBank/DDBJ whole genome shotgun (WGS) entry which is preliminary data.</text>
</comment>
<dbReference type="OrthoDB" id="3196451at2759"/>
<sequence>MITSNGRDGSKMILYDSLHTTEAENLKEACMNVIEKKESESGMSLSCIFEQFRQICCCMDSFEMDMAVNESLLSLMQHLERNASGVEGLFINTRSSESMNSCVSLLEFNEKIDYEKIDVLDLAMAFRVYVEKNLKAIIPVKVRQSVIEAYKSNDEERKKVIISRIPFVLNDSHRIFLKSLKRVFQSMQDGVEDVQRKMDEVYEVFGPLVVRKSEDMFDTSTSVLKQILVDLMNANFDELPKSFFSAANGIQNGS</sequence>
<evidence type="ECO:0000259" key="1">
    <source>
        <dbReference type="Pfam" id="PF00620"/>
    </source>
</evidence>
<dbReference type="GeneID" id="26261273"/>
<dbReference type="InParanoid" id="A0A0B2ULX9"/>
<dbReference type="Proteomes" id="UP000031056">
    <property type="component" value="Unassembled WGS sequence"/>
</dbReference>
<proteinExistence type="predicted"/>
<dbReference type="GO" id="GO:0007165">
    <property type="term" value="P:signal transduction"/>
    <property type="evidence" value="ECO:0007669"/>
    <property type="project" value="InterPro"/>
</dbReference>
<dbReference type="InterPro" id="IPR008936">
    <property type="entry name" value="Rho_GTPase_activation_prot"/>
</dbReference>
<organism evidence="2 3">
    <name type="scientific">Ordospora colligata OC4</name>
    <dbReference type="NCBI Taxonomy" id="1354746"/>
    <lineage>
        <taxon>Eukaryota</taxon>
        <taxon>Fungi</taxon>
        <taxon>Fungi incertae sedis</taxon>
        <taxon>Microsporidia</taxon>
        <taxon>Ordosporidae</taxon>
        <taxon>Ordospora</taxon>
    </lineage>
</organism>
<dbReference type="EMBL" id="JOKQ01000002">
    <property type="protein sequence ID" value="KHN70338.1"/>
    <property type="molecule type" value="Genomic_DNA"/>
</dbReference>
<dbReference type="VEuPathDB" id="MicrosporidiaDB:M896_021780"/>
<gene>
    <name evidence="2" type="ORF">M896_021780</name>
</gene>
<accession>A0A0B2ULX9</accession>
<evidence type="ECO:0000313" key="2">
    <source>
        <dbReference type="EMBL" id="KHN70338.1"/>
    </source>
</evidence>
<reference evidence="2 3" key="1">
    <citation type="journal article" date="2014" name="MBio">
        <title>The Ordospora colligata genome; evolution of extreme reduction in microsporidia and host-to-parasite horizontal gene transfer.</title>
        <authorList>
            <person name="Pombert J.-F."/>
            <person name="Haag K.L."/>
            <person name="Beidas S."/>
            <person name="Ebert D."/>
            <person name="Keeling P.J."/>
        </authorList>
    </citation>
    <scope>NUCLEOTIDE SEQUENCE [LARGE SCALE GENOMIC DNA]</scope>
    <source>
        <strain evidence="2 3">OC4</strain>
    </source>
</reference>
<name>A0A0B2ULX9_9MICR</name>
<dbReference type="AlphaFoldDB" id="A0A0B2ULX9"/>
<dbReference type="Gene3D" id="1.10.555.10">
    <property type="entry name" value="Rho GTPase activation protein"/>
    <property type="match status" value="1"/>
</dbReference>
<dbReference type="HOGENOM" id="CLU_1137992_0_0_1"/>
<evidence type="ECO:0000313" key="3">
    <source>
        <dbReference type="Proteomes" id="UP000031056"/>
    </source>
</evidence>
<keyword evidence="3" id="KW-1185">Reference proteome</keyword>
<dbReference type="InterPro" id="IPR000198">
    <property type="entry name" value="RhoGAP_dom"/>
</dbReference>
<protein>
    <recommendedName>
        <fullName evidence="1">Rho-GAP domain-containing protein</fullName>
    </recommendedName>
</protein>
<feature type="domain" description="Rho-GAP" evidence="1">
    <location>
        <begin position="73"/>
        <end position="213"/>
    </location>
</feature>
<dbReference type="Pfam" id="PF00620">
    <property type="entry name" value="RhoGAP"/>
    <property type="match status" value="1"/>
</dbReference>
<dbReference type="RefSeq" id="XP_014564380.1">
    <property type="nucleotide sequence ID" value="XM_014708894.1"/>
</dbReference>
<dbReference type="SUPFAM" id="SSF48350">
    <property type="entry name" value="GTPase activation domain, GAP"/>
    <property type="match status" value="1"/>
</dbReference>